<dbReference type="EMBL" id="JBEXRX010000014">
    <property type="protein sequence ID" value="MEU0151855.1"/>
    <property type="molecule type" value="Genomic_DNA"/>
</dbReference>
<dbReference type="InterPro" id="IPR038377">
    <property type="entry name" value="Na/Glc_symporter_sf"/>
</dbReference>
<evidence type="ECO:0000313" key="9">
    <source>
        <dbReference type="Proteomes" id="UP001550348"/>
    </source>
</evidence>
<dbReference type="Gene3D" id="1.20.1730.10">
    <property type="entry name" value="Sodium/glucose cotransporter"/>
    <property type="match status" value="1"/>
</dbReference>
<feature type="transmembrane region" description="Helical" evidence="7">
    <location>
        <begin position="442"/>
        <end position="461"/>
    </location>
</feature>
<organism evidence="8 9">
    <name type="scientific">Micromonospora fulviviridis</name>
    <dbReference type="NCBI Taxonomy" id="47860"/>
    <lineage>
        <taxon>Bacteria</taxon>
        <taxon>Bacillati</taxon>
        <taxon>Actinomycetota</taxon>
        <taxon>Actinomycetes</taxon>
        <taxon>Micromonosporales</taxon>
        <taxon>Micromonosporaceae</taxon>
        <taxon>Micromonospora</taxon>
    </lineage>
</organism>
<feature type="transmembrane region" description="Helical" evidence="7">
    <location>
        <begin position="337"/>
        <end position="364"/>
    </location>
</feature>
<accession>A0ABV2VGD1</accession>
<keyword evidence="9" id="KW-1185">Reference proteome</keyword>
<dbReference type="PANTHER" id="PTHR11819:SF195">
    <property type="entry name" value="SODIUM_GLUCOSE COTRANSPORTER 4"/>
    <property type="match status" value="1"/>
</dbReference>
<evidence type="ECO:0000256" key="6">
    <source>
        <dbReference type="RuleBase" id="RU362091"/>
    </source>
</evidence>
<feature type="transmembrane region" description="Helical" evidence="7">
    <location>
        <begin position="527"/>
        <end position="548"/>
    </location>
</feature>
<evidence type="ECO:0000256" key="5">
    <source>
        <dbReference type="ARBA" id="ARBA00023136"/>
    </source>
</evidence>
<feature type="transmembrane region" description="Helical" evidence="7">
    <location>
        <begin position="157"/>
        <end position="176"/>
    </location>
</feature>
<feature type="transmembrane region" description="Helical" evidence="7">
    <location>
        <begin position="51"/>
        <end position="72"/>
    </location>
</feature>
<proteinExistence type="inferred from homology"/>
<dbReference type="CDD" id="cd11478">
    <property type="entry name" value="SLC5sbd_u2"/>
    <property type="match status" value="1"/>
</dbReference>
<evidence type="ECO:0000313" key="8">
    <source>
        <dbReference type="EMBL" id="MEU0151855.1"/>
    </source>
</evidence>
<feature type="transmembrane region" description="Helical" evidence="7">
    <location>
        <begin position="84"/>
        <end position="105"/>
    </location>
</feature>
<feature type="transmembrane region" description="Helical" evidence="7">
    <location>
        <begin position="385"/>
        <end position="407"/>
    </location>
</feature>
<feature type="transmembrane region" description="Helical" evidence="7">
    <location>
        <begin position="12"/>
        <end position="31"/>
    </location>
</feature>
<sequence>MGDGLRLNMNALDYVILALYFVTVLGVGFAARRAIRTSVDFFLSGRSLPAWVTGLAFVSANLGALEIIGMAANGAQYGIMTVHYYWIGAVPAMVFLGIVMMPFYYGSKVRSVPEYLRLRFNRPTHLLNALSFAVAQVLIAGVNLYALALIMQLLLGWPLWVAIVIGAFIVLVYITIGGLSGAIYNEVLQFFVIIAGLVPITMLGLVKVGGVSGLMDAVRGSKLGEAGLHAWQGTGSTDNPLGAHWLGIVFGLGFVLSFGYWTTNFAEVQRALSARNMSAARRTPIIAAYPKLLIPVVTVIPGLIALITVKGLGAESGDLVYNNAIPLLMRDLLPNGVLGIAVTGLVASFMAGMAANVSGFNTVFTYDIWQAYFKRDRSDEYYVRVGRIATVVAVVIGIGTAFIAAGFSNIMNYIQALFSVFNAPLFGTFIIGMFWKRMSALAGFWSLLSGTVVALGTYLLYRAGVIHFNSDLEESFWGAGLAFVTVAVVAAIVTPLTRPKRADELTGLVYGLSDTTLKDDSLADDAAWYRSPVLLGVIAVVLAALFYIPVF</sequence>
<keyword evidence="5 7" id="KW-0472">Membrane</keyword>
<gene>
    <name evidence="8" type="ORF">ABZ071_07995</name>
</gene>
<feature type="transmembrane region" description="Helical" evidence="7">
    <location>
        <begin position="476"/>
        <end position="496"/>
    </location>
</feature>
<comment type="caution">
    <text evidence="8">The sequence shown here is derived from an EMBL/GenBank/DDBJ whole genome shotgun (WGS) entry which is preliminary data.</text>
</comment>
<evidence type="ECO:0000256" key="4">
    <source>
        <dbReference type="ARBA" id="ARBA00022989"/>
    </source>
</evidence>
<feature type="transmembrane region" description="Helical" evidence="7">
    <location>
        <begin position="188"/>
        <end position="206"/>
    </location>
</feature>
<dbReference type="NCBIfam" id="TIGR00813">
    <property type="entry name" value="sss"/>
    <property type="match status" value="1"/>
</dbReference>
<evidence type="ECO:0000256" key="2">
    <source>
        <dbReference type="ARBA" id="ARBA00006434"/>
    </source>
</evidence>
<evidence type="ECO:0000256" key="7">
    <source>
        <dbReference type="SAM" id="Phobius"/>
    </source>
</evidence>
<evidence type="ECO:0000256" key="3">
    <source>
        <dbReference type="ARBA" id="ARBA00022692"/>
    </source>
</evidence>
<dbReference type="InterPro" id="IPR001734">
    <property type="entry name" value="Na/solute_symporter"/>
</dbReference>
<reference evidence="8 9" key="1">
    <citation type="submission" date="2024-06" db="EMBL/GenBank/DDBJ databases">
        <title>The Natural Products Discovery Center: Release of the First 8490 Sequenced Strains for Exploring Actinobacteria Biosynthetic Diversity.</title>
        <authorList>
            <person name="Kalkreuter E."/>
            <person name="Kautsar S.A."/>
            <person name="Yang D."/>
            <person name="Bader C.D."/>
            <person name="Teijaro C.N."/>
            <person name="Fluegel L."/>
            <person name="Davis C.M."/>
            <person name="Simpson J.R."/>
            <person name="Lauterbach L."/>
            <person name="Steele A.D."/>
            <person name="Gui C."/>
            <person name="Meng S."/>
            <person name="Li G."/>
            <person name="Viehrig K."/>
            <person name="Ye F."/>
            <person name="Su P."/>
            <person name="Kiefer A.F."/>
            <person name="Nichols A."/>
            <person name="Cepeda A.J."/>
            <person name="Yan W."/>
            <person name="Fan B."/>
            <person name="Jiang Y."/>
            <person name="Adhikari A."/>
            <person name="Zheng C.-J."/>
            <person name="Schuster L."/>
            <person name="Cowan T.M."/>
            <person name="Smanski M.J."/>
            <person name="Chevrette M.G."/>
            <person name="De Carvalho L.P.S."/>
            <person name="Shen B."/>
        </authorList>
    </citation>
    <scope>NUCLEOTIDE SEQUENCE [LARGE SCALE GENOMIC DNA]</scope>
    <source>
        <strain evidence="8 9">NPDC006286</strain>
    </source>
</reference>
<feature type="transmembrane region" description="Helical" evidence="7">
    <location>
        <begin position="284"/>
        <end position="309"/>
    </location>
</feature>
<name>A0ABV2VGD1_9ACTN</name>
<evidence type="ECO:0000256" key="1">
    <source>
        <dbReference type="ARBA" id="ARBA00004141"/>
    </source>
</evidence>
<comment type="similarity">
    <text evidence="2 6">Belongs to the sodium:solute symporter (SSF) (TC 2.A.21) family.</text>
</comment>
<comment type="subcellular location">
    <subcellularLocation>
        <location evidence="1">Membrane</location>
        <topology evidence="1">Multi-pass membrane protein</topology>
    </subcellularLocation>
</comment>
<protein>
    <submittedName>
        <fullName evidence="8">Sodium:solute symporter family protein</fullName>
    </submittedName>
</protein>
<dbReference type="Proteomes" id="UP001550348">
    <property type="component" value="Unassembled WGS sequence"/>
</dbReference>
<keyword evidence="3 7" id="KW-0812">Transmembrane</keyword>
<dbReference type="PANTHER" id="PTHR11819">
    <property type="entry name" value="SOLUTE CARRIER FAMILY 5"/>
    <property type="match status" value="1"/>
</dbReference>
<feature type="transmembrane region" description="Helical" evidence="7">
    <location>
        <begin position="126"/>
        <end position="151"/>
    </location>
</feature>
<dbReference type="Pfam" id="PF00474">
    <property type="entry name" value="SSF"/>
    <property type="match status" value="1"/>
</dbReference>
<feature type="transmembrane region" description="Helical" evidence="7">
    <location>
        <begin position="243"/>
        <end position="263"/>
    </location>
</feature>
<keyword evidence="4 7" id="KW-1133">Transmembrane helix</keyword>
<feature type="transmembrane region" description="Helical" evidence="7">
    <location>
        <begin position="413"/>
        <end position="435"/>
    </location>
</feature>
<dbReference type="RefSeq" id="WP_355663867.1">
    <property type="nucleotide sequence ID" value="NZ_JBEXRX010000014.1"/>
</dbReference>
<dbReference type="PROSITE" id="PS50283">
    <property type="entry name" value="NA_SOLUT_SYMP_3"/>
    <property type="match status" value="1"/>
</dbReference>